<accession>A0AA39HBX6</accession>
<feature type="transmembrane region" description="Helical" evidence="1">
    <location>
        <begin position="62"/>
        <end position="83"/>
    </location>
</feature>
<comment type="caution">
    <text evidence="2">The sequence shown here is derived from an EMBL/GenBank/DDBJ whole genome shotgun (WGS) entry which is preliminary data.</text>
</comment>
<evidence type="ECO:0000313" key="3">
    <source>
        <dbReference type="Proteomes" id="UP001175271"/>
    </source>
</evidence>
<dbReference type="Proteomes" id="UP001175271">
    <property type="component" value="Unassembled WGS sequence"/>
</dbReference>
<name>A0AA39HBX6_9BILA</name>
<feature type="transmembrane region" description="Helical" evidence="1">
    <location>
        <begin position="95"/>
        <end position="118"/>
    </location>
</feature>
<keyword evidence="1" id="KW-0472">Membrane</keyword>
<gene>
    <name evidence="2" type="ORF">QR680_016670</name>
</gene>
<keyword evidence="3" id="KW-1185">Reference proteome</keyword>
<sequence>MPTNINRAFSLLVIGGCLRPVVSSRHGCQVQNRHRIQDVYSKMLLKLLAVFAMPLKVSLTIVLLLLTSFCLIIFVPAVIVAYQEAANKREFLANFLTNTSFALLTVFVSFFLGTFVVLKKNRSEQRRLLPLLNFPTPGN</sequence>
<dbReference type="AlphaFoldDB" id="A0AA39HBX6"/>
<dbReference type="EMBL" id="JAUCMV010000004">
    <property type="protein sequence ID" value="KAK0403015.1"/>
    <property type="molecule type" value="Genomic_DNA"/>
</dbReference>
<reference evidence="2" key="1">
    <citation type="submission" date="2023-06" db="EMBL/GenBank/DDBJ databases">
        <title>Genomic analysis of the entomopathogenic nematode Steinernema hermaphroditum.</title>
        <authorList>
            <person name="Schwarz E.M."/>
            <person name="Heppert J.K."/>
            <person name="Baniya A."/>
            <person name="Schwartz H.T."/>
            <person name="Tan C.-H."/>
            <person name="Antoshechkin I."/>
            <person name="Sternberg P.W."/>
            <person name="Goodrich-Blair H."/>
            <person name="Dillman A.R."/>
        </authorList>
    </citation>
    <scope>NUCLEOTIDE SEQUENCE</scope>
    <source>
        <strain evidence="2">PS9179</strain>
        <tissue evidence="2">Whole animal</tissue>
    </source>
</reference>
<protein>
    <submittedName>
        <fullName evidence="2">Uncharacterized protein</fullName>
    </submittedName>
</protein>
<keyword evidence="1" id="KW-0812">Transmembrane</keyword>
<organism evidence="2 3">
    <name type="scientific">Steinernema hermaphroditum</name>
    <dbReference type="NCBI Taxonomy" id="289476"/>
    <lineage>
        <taxon>Eukaryota</taxon>
        <taxon>Metazoa</taxon>
        <taxon>Ecdysozoa</taxon>
        <taxon>Nematoda</taxon>
        <taxon>Chromadorea</taxon>
        <taxon>Rhabditida</taxon>
        <taxon>Tylenchina</taxon>
        <taxon>Panagrolaimomorpha</taxon>
        <taxon>Strongyloidoidea</taxon>
        <taxon>Steinernematidae</taxon>
        <taxon>Steinernema</taxon>
    </lineage>
</organism>
<proteinExistence type="predicted"/>
<evidence type="ECO:0000256" key="1">
    <source>
        <dbReference type="SAM" id="Phobius"/>
    </source>
</evidence>
<keyword evidence="1" id="KW-1133">Transmembrane helix</keyword>
<evidence type="ECO:0000313" key="2">
    <source>
        <dbReference type="EMBL" id="KAK0403015.1"/>
    </source>
</evidence>